<dbReference type="Pfam" id="PF01408">
    <property type="entry name" value="GFO_IDH_MocA"/>
    <property type="match status" value="1"/>
</dbReference>
<feature type="domain" description="Gfo/Idh/MocA-like oxidoreductase N-terminal" evidence="1">
    <location>
        <begin position="1"/>
        <end position="121"/>
    </location>
</feature>
<dbReference type="EMBL" id="LPXN01000046">
    <property type="protein sequence ID" value="KZD12195.1"/>
    <property type="molecule type" value="Genomic_DNA"/>
</dbReference>
<keyword evidence="3" id="KW-1185">Reference proteome</keyword>
<accession>A0A154WFF6</accession>
<dbReference type="PANTHER" id="PTHR43377">
    <property type="entry name" value="BILIVERDIN REDUCTASE A"/>
    <property type="match status" value="1"/>
</dbReference>
<dbReference type="RefSeq" id="WP_067552952.1">
    <property type="nucleotide sequence ID" value="NZ_LPXN01000046.1"/>
</dbReference>
<dbReference type="AlphaFoldDB" id="A0A154WFF6"/>
<dbReference type="SUPFAM" id="SSF51735">
    <property type="entry name" value="NAD(P)-binding Rossmann-fold domains"/>
    <property type="match status" value="1"/>
</dbReference>
<gene>
    <name evidence="2" type="ORF">AUP43_05160</name>
</gene>
<dbReference type="STRING" id="580166.AUP43_05160"/>
<organism evidence="2 3">
    <name type="scientific">Oceanibaculum pacificum</name>
    <dbReference type="NCBI Taxonomy" id="580166"/>
    <lineage>
        <taxon>Bacteria</taxon>
        <taxon>Pseudomonadati</taxon>
        <taxon>Pseudomonadota</taxon>
        <taxon>Alphaproteobacteria</taxon>
        <taxon>Rhodospirillales</taxon>
        <taxon>Oceanibaculaceae</taxon>
        <taxon>Oceanibaculum</taxon>
    </lineage>
</organism>
<evidence type="ECO:0000313" key="3">
    <source>
        <dbReference type="Proteomes" id="UP000076400"/>
    </source>
</evidence>
<dbReference type="OrthoDB" id="9792935at2"/>
<dbReference type="InterPro" id="IPR036291">
    <property type="entry name" value="NAD(P)-bd_dom_sf"/>
</dbReference>
<proteinExistence type="predicted"/>
<reference evidence="2 3" key="1">
    <citation type="submission" date="2015-12" db="EMBL/GenBank/DDBJ databases">
        <title>Genome sequence of Oceanibaculum pacificum MCCC 1A02656.</title>
        <authorList>
            <person name="Lu L."/>
            <person name="Lai Q."/>
            <person name="Shao Z."/>
            <person name="Qian P."/>
        </authorList>
    </citation>
    <scope>NUCLEOTIDE SEQUENCE [LARGE SCALE GENOMIC DNA]</scope>
    <source>
        <strain evidence="2 3">MCCC 1A02656</strain>
    </source>
</reference>
<comment type="caution">
    <text evidence="2">The sequence shown here is derived from an EMBL/GenBank/DDBJ whole genome shotgun (WGS) entry which is preliminary data.</text>
</comment>
<dbReference type="Gene3D" id="3.30.360.10">
    <property type="entry name" value="Dihydrodipicolinate Reductase, domain 2"/>
    <property type="match status" value="1"/>
</dbReference>
<evidence type="ECO:0000313" key="2">
    <source>
        <dbReference type="EMBL" id="KZD12195.1"/>
    </source>
</evidence>
<sequence length="313" mass="33720">MRVLLFGTGEMGSRHLQGLSHLPPGSEILALEPRDDARALALSRWQAMPGHERVSLRFDAAAALPEGFDAAILATAAPARLAQLRRVLESGIRHVLAEKVLFQSVADYRAALEMARQAGADVRAHVPLRYVPVLQALRARIAGRPFTLDVTVGNRGMGCNAIHFLDLFQFLAGQPPIDMTAAIDRPVQPNRRDAALVEFTGVARARTATGAQARIAFVPDHERLAVLTLDIDGRRTIIDQAGAVSSDDAALAGARFEMPMASAMTAGMIRDIQGGLSVLPDLAEGFETNRLMLDAYNRALTGHHADDQTCPIT</sequence>
<dbReference type="PANTHER" id="PTHR43377:SF1">
    <property type="entry name" value="BILIVERDIN REDUCTASE A"/>
    <property type="match status" value="1"/>
</dbReference>
<evidence type="ECO:0000259" key="1">
    <source>
        <dbReference type="Pfam" id="PF01408"/>
    </source>
</evidence>
<dbReference type="InterPro" id="IPR000683">
    <property type="entry name" value="Gfo/Idh/MocA-like_OxRdtase_N"/>
</dbReference>
<protein>
    <recommendedName>
        <fullName evidence="1">Gfo/Idh/MocA-like oxidoreductase N-terminal domain-containing protein</fullName>
    </recommendedName>
</protein>
<dbReference type="InterPro" id="IPR051450">
    <property type="entry name" value="Gfo/Idh/MocA_Oxidoreductases"/>
</dbReference>
<dbReference type="Gene3D" id="3.40.50.720">
    <property type="entry name" value="NAD(P)-binding Rossmann-like Domain"/>
    <property type="match status" value="1"/>
</dbReference>
<dbReference type="GO" id="GO:0000166">
    <property type="term" value="F:nucleotide binding"/>
    <property type="evidence" value="ECO:0007669"/>
    <property type="project" value="InterPro"/>
</dbReference>
<dbReference type="Proteomes" id="UP000076400">
    <property type="component" value="Unassembled WGS sequence"/>
</dbReference>
<name>A0A154WFF6_9PROT</name>